<dbReference type="Gene3D" id="3.90.79.10">
    <property type="entry name" value="Nucleoside Triphosphate Pyrophosphohydrolase"/>
    <property type="match status" value="1"/>
</dbReference>
<gene>
    <name evidence="3" type="ORF">OGH68_00290</name>
</gene>
<dbReference type="PROSITE" id="PS51462">
    <property type="entry name" value="NUDIX"/>
    <property type="match status" value="1"/>
</dbReference>
<feature type="domain" description="Nudix hydrolase" evidence="2">
    <location>
        <begin position="5"/>
        <end position="153"/>
    </location>
</feature>
<keyword evidence="1" id="KW-0378">Hydrolase</keyword>
<protein>
    <submittedName>
        <fullName evidence="3">NUDIX domain-containing protein</fullName>
    </submittedName>
</protein>
<evidence type="ECO:0000313" key="4">
    <source>
        <dbReference type="Proteomes" id="UP001163878"/>
    </source>
</evidence>
<dbReference type="Pfam" id="PF20329">
    <property type="entry name" value="DUF6624"/>
    <property type="match status" value="1"/>
</dbReference>
<dbReference type="Proteomes" id="UP001163878">
    <property type="component" value="Chromosome"/>
</dbReference>
<dbReference type="RefSeq" id="WP_264241223.1">
    <property type="nucleotide sequence ID" value="NZ_CP107567.1"/>
</dbReference>
<evidence type="ECO:0000256" key="1">
    <source>
        <dbReference type="ARBA" id="ARBA00022801"/>
    </source>
</evidence>
<proteinExistence type="predicted"/>
<keyword evidence="4" id="KW-1185">Reference proteome</keyword>
<evidence type="ECO:0000259" key="2">
    <source>
        <dbReference type="PROSITE" id="PS51462"/>
    </source>
</evidence>
<dbReference type="SUPFAM" id="SSF55811">
    <property type="entry name" value="Nudix"/>
    <property type="match status" value="1"/>
</dbReference>
<evidence type="ECO:0000313" key="3">
    <source>
        <dbReference type="EMBL" id="UYQ60077.1"/>
    </source>
</evidence>
<accession>A0ABY6I2I2</accession>
<dbReference type="EMBL" id="CP107567">
    <property type="protein sequence ID" value="UYQ60077.1"/>
    <property type="molecule type" value="Genomic_DNA"/>
</dbReference>
<sequence length="333" mass="36752">MSDLVVHETASCYAFARFGRQWRLCVIEHPRLGGELVPGGHAEAGEDALATAVREVLEETGHRVRLLPPPLPEGYPHPAEASVWHVASMPAAPDNRCGRNHVHRDHIVVGAIDRPFAVHGTPEHTVRWVEHGALDRLNLAEDTRVLAGELFEMIDRVAAARPRPAVDKRLAAELLRRQEEDQAVRLVPVAERTPELMERWRAVDEANTAWLRELITARGWPGEAMVGRQAAGAAWLIAQHADRQPDFQQECLELLSAAVTAGDAEPQHGALLEDRVRIARGQQQIFGTQLTQGSDGTLVPYPVANPDEVEELRAAWGFAPLETYIEQVAAGVR</sequence>
<reference evidence="3" key="1">
    <citation type="submission" date="2022-10" db="EMBL/GenBank/DDBJ databases">
        <title>Cytochrome P450 Catalyzes Benzene Ring Formation in the Biosynthesis of Trialkyl-Substituted Aromatic Polyketides.</title>
        <authorList>
            <person name="Zhao E."/>
            <person name="Ge H."/>
        </authorList>
    </citation>
    <scope>NUCLEOTIDE SEQUENCE</scope>
    <source>
        <strain evidence="3">NA0869</strain>
    </source>
</reference>
<dbReference type="Pfam" id="PF00293">
    <property type="entry name" value="NUDIX"/>
    <property type="match status" value="1"/>
</dbReference>
<dbReference type="PROSITE" id="PS00893">
    <property type="entry name" value="NUDIX_BOX"/>
    <property type="match status" value="1"/>
</dbReference>
<dbReference type="InterPro" id="IPR015797">
    <property type="entry name" value="NUDIX_hydrolase-like_dom_sf"/>
</dbReference>
<organism evidence="3 4">
    <name type="scientific">Streptomyces peucetius</name>
    <dbReference type="NCBI Taxonomy" id="1950"/>
    <lineage>
        <taxon>Bacteria</taxon>
        <taxon>Bacillati</taxon>
        <taxon>Actinomycetota</taxon>
        <taxon>Actinomycetes</taxon>
        <taxon>Kitasatosporales</taxon>
        <taxon>Streptomycetaceae</taxon>
        <taxon>Streptomyces</taxon>
    </lineage>
</organism>
<dbReference type="InterPro" id="IPR000086">
    <property type="entry name" value="NUDIX_hydrolase_dom"/>
</dbReference>
<dbReference type="InterPro" id="IPR046732">
    <property type="entry name" value="DUF6624"/>
</dbReference>
<name>A0ABY6I2I2_STRPE</name>
<dbReference type="InterPro" id="IPR020084">
    <property type="entry name" value="NUDIX_hydrolase_CS"/>
</dbReference>